<evidence type="ECO:0008006" key="4">
    <source>
        <dbReference type="Google" id="ProtNLM"/>
    </source>
</evidence>
<keyword evidence="1" id="KW-0732">Signal</keyword>
<evidence type="ECO:0000313" key="3">
    <source>
        <dbReference type="Proteomes" id="UP000805614"/>
    </source>
</evidence>
<feature type="signal peptide" evidence="1">
    <location>
        <begin position="1"/>
        <end position="21"/>
    </location>
</feature>
<name>A0ABR7LX30_9ACTN</name>
<dbReference type="Proteomes" id="UP000805614">
    <property type="component" value="Unassembled WGS sequence"/>
</dbReference>
<evidence type="ECO:0000313" key="2">
    <source>
        <dbReference type="EMBL" id="MBC6469415.1"/>
    </source>
</evidence>
<feature type="chain" id="PRO_5046895613" description="Lipoprotein" evidence="1">
    <location>
        <begin position="22"/>
        <end position="313"/>
    </location>
</feature>
<accession>A0ABR7LX30</accession>
<organism evidence="2 3">
    <name type="scientific">Actinomadura alba</name>
    <dbReference type="NCBI Taxonomy" id="406431"/>
    <lineage>
        <taxon>Bacteria</taxon>
        <taxon>Bacillati</taxon>
        <taxon>Actinomycetota</taxon>
        <taxon>Actinomycetes</taxon>
        <taxon>Streptosporangiales</taxon>
        <taxon>Thermomonosporaceae</taxon>
        <taxon>Actinomadura</taxon>
    </lineage>
</organism>
<proteinExistence type="predicted"/>
<reference evidence="2 3" key="1">
    <citation type="submission" date="2020-06" db="EMBL/GenBank/DDBJ databases">
        <title>Actinomadura xiongansis sp. nov., isolated from soil of Baiyangdian.</title>
        <authorList>
            <person name="Zhang X."/>
        </authorList>
    </citation>
    <scope>NUCLEOTIDE SEQUENCE [LARGE SCALE GENOMIC DNA]</scope>
    <source>
        <strain evidence="2 3">HBUM206468</strain>
    </source>
</reference>
<dbReference type="RefSeq" id="WP_187246467.1">
    <property type="nucleotide sequence ID" value="NZ_BAAAOK010000011.1"/>
</dbReference>
<protein>
    <recommendedName>
        <fullName evidence="4">Lipoprotein</fullName>
    </recommendedName>
</protein>
<evidence type="ECO:0000256" key="1">
    <source>
        <dbReference type="SAM" id="SignalP"/>
    </source>
</evidence>
<dbReference type="PROSITE" id="PS51257">
    <property type="entry name" value="PROKAR_LIPOPROTEIN"/>
    <property type="match status" value="1"/>
</dbReference>
<gene>
    <name evidence="2" type="ORF">HKK74_28560</name>
</gene>
<dbReference type="EMBL" id="JABVEC010000027">
    <property type="protein sequence ID" value="MBC6469415.1"/>
    <property type="molecule type" value="Genomic_DNA"/>
</dbReference>
<keyword evidence="3" id="KW-1185">Reference proteome</keyword>
<comment type="caution">
    <text evidence="2">The sequence shown here is derived from an EMBL/GenBank/DDBJ whole genome shotgun (WGS) entry which is preliminary data.</text>
</comment>
<sequence>MMRYRGVLGSAVAITTVVALGACTGDDEGSGSKNAGGGTQTPAISPQEYRTALSAATTPLNSALSALADAKAYKGLTQRISTAEEAAAQASARLGVVRPPAAVADEHVKLVAALQRFNEDLRTLGSEVGDRELCTAASARGRLGRADGSTAVRDVAAALTAKGPDYRVDLKVPAAVKERTRRLPNGRFVRAGARGARGTLTIDNGGGSDSVVTLAKGKRPVYSVYVRKGKKYTVTGVRDGTYRVYFTGGSDWDAGAKGFSRDCAFERFEESLAFRTTTTATQIRWSTWRITLQPVTGGNARTSEVDPEDFPEG</sequence>